<gene>
    <name evidence="1" type="ORF">ACFPH6_17940</name>
</gene>
<dbReference type="RefSeq" id="WP_386342885.1">
    <property type="nucleotide sequence ID" value="NZ_JBHSFG010000029.1"/>
</dbReference>
<keyword evidence="2" id="KW-1185">Reference proteome</keyword>
<organism evidence="1 2">
    <name type="scientific">Streptomyces xiangluensis</name>
    <dbReference type="NCBI Taxonomy" id="2665720"/>
    <lineage>
        <taxon>Bacteria</taxon>
        <taxon>Bacillati</taxon>
        <taxon>Actinomycetota</taxon>
        <taxon>Actinomycetes</taxon>
        <taxon>Kitasatosporales</taxon>
        <taxon>Streptomycetaceae</taxon>
        <taxon>Streptomyces</taxon>
    </lineage>
</organism>
<dbReference type="EMBL" id="JBHSFG010000029">
    <property type="protein sequence ID" value="MFC4466386.1"/>
    <property type="molecule type" value="Genomic_DNA"/>
</dbReference>
<evidence type="ECO:0000313" key="1">
    <source>
        <dbReference type="EMBL" id="MFC4466386.1"/>
    </source>
</evidence>
<evidence type="ECO:0000313" key="2">
    <source>
        <dbReference type="Proteomes" id="UP001596012"/>
    </source>
</evidence>
<accession>A0ABV8YQ29</accession>
<protein>
    <submittedName>
        <fullName evidence="1">Uncharacterized protein</fullName>
    </submittedName>
</protein>
<proteinExistence type="predicted"/>
<reference evidence="2" key="1">
    <citation type="journal article" date="2019" name="Int. J. Syst. Evol. Microbiol.">
        <title>The Global Catalogue of Microorganisms (GCM) 10K type strain sequencing project: providing services to taxonomists for standard genome sequencing and annotation.</title>
        <authorList>
            <consortium name="The Broad Institute Genomics Platform"/>
            <consortium name="The Broad Institute Genome Sequencing Center for Infectious Disease"/>
            <person name="Wu L."/>
            <person name="Ma J."/>
        </authorList>
    </citation>
    <scope>NUCLEOTIDE SEQUENCE [LARGE SCALE GENOMIC DNA]</scope>
    <source>
        <strain evidence="2">DT43</strain>
    </source>
</reference>
<name>A0ABV8YQ29_9ACTN</name>
<sequence length="51" mass="5269">MRRLRGRGVAGAHGLTSAIVALRGWEAAERAVAQARGANAYGEYSATVPGD</sequence>
<comment type="caution">
    <text evidence="1">The sequence shown here is derived from an EMBL/GenBank/DDBJ whole genome shotgun (WGS) entry which is preliminary data.</text>
</comment>
<dbReference type="Proteomes" id="UP001596012">
    <property type="component" value="Unassembled WGS sequence"/>
</dbReference>